<dbReference type="AlphaFoldDB" id="A0A699YQ98"/>
<name>A0A699YQ98_HAELA</name>
<organism evidence="1 2">
    <name type="scientific">Haematococcus lacustris</name>
    <name type="common">Green alga</name>
    <name type="synonym">Haematococcus pluvialis</name>
    <dbReference type="NCBI Taxonomy" id="44745"/>
    <lineage>
        <taxon>Eukaryota</taxon>
        <taxon>Viridiplantae</taxon>
        <taxon>Chlorophyta</taxon>
        <taxon>core chlorophytes</taxon>
        <taxon>Chlorophyceae</taxon>
        <taxon>CS clade</taxon>
        <taxon>Chlamydomonadales</taxon>
        <taxon>Haematococcaceae</taxon>
        <taxon>Haematococcus</taxon>
    </lineage>
</organism>
<proteinExistence type="predicted"/>
<dbReference type="InterPro" id="IPR042303">
    <property type="entry name" value="Malonyl_CoA_deC_C_sf"/>
</dbReference>
<dbReference type="Gene3D" id="3.40.630.150">
    <property type="entry name" value="Malonyl-CoA decarboxylase, catalytic domain"/>
    <property type="match status" value="1"/>
</dbReference>
<evidence type="ECO:0000313" key="2">
    <source>
        <dbReference type="Proteomes" id="UP000485058"/>
    </source>
</evidence>
<reference evidence="1 2" key="1">
    <citation type="submission" date="2020-02" db="EMBL/GenBank/DDBJ databases">
        <title>Draft genome sequence of Haematococcus lacustris strain NIES-144.</title>
        <authorList>
            <person name="Morimoto D."/>
            <person name="Nakagawa S."/>
            <person name="Yoshida T."/>
            <person name="Sawayama S."/>
        </authorList>
    </citation>
    <scope>NUCLEOTIDE SEQUENCE [LARGE SCALE GENOMIC DNA]</scope>
    <source>
        <strain evidence="1 2">NIES-144</strain>
    </source>
</reference>
<accession>A0A699YQ98</accession>
<protein>
    <submittedName>
        <fullName evidence="1">Uncharacterized protein</fullName>
    </submittedName>
</protein>
<dbReference type="Proteomes" id="UP000485058">
    <property type="component" value="Unassembled WGS sequence"/>
</dbReference>
<dbReference type="EMBL" id="BLLF01000211">
    <property type="protein sequence ID" value="GFH09126.1"/>
    <property type="molecule type" value="Genomic_DNA"/>
</dbReference>
<feature type="non-terminal residue" evidence="1">
    <location>
        <position position="1"/>
    </location>
</feature>
<gene>
    <name evidence="1" type="ORF">HaLaN_04216</name>
</gene>
<comment type="caution">
    <text evidence="1">The sequence shown here is derived from an EMBL/GenBank/DDBJ whole genome shotgun (WGS) entry which is preliminary data.</text>
</comment>
<evidence type="ECO:0000313" key="1">
    <source>
        <dbReference type="EMBL" id="GFH09126.1"/>
    </source>
</evidence>
<keyword evidence="2" id="KW-1185">Reference proteome</keyword>
<sequence length="40" mass="4425">MVNYQYQPDTMDANNEAYLVKKQIQAAGQVLALLATSDHA</sequence>